<organism evidence="2 3">
    <name type="scientific">Hyaloscypha bicolor E</name>
    <dbReference type="NCBI Taxonomy" id="1095630"/>
    <lineage>
        <taxon>Eukaryota</taxon>
        <taxon>Fungi</taxon>
        <taxon>Dikarya</taxon>
        <taxon>Ascomycota</taxon>
        <taxon>Pezizomycotina</taxon>
        <taxon>Leotiomycetes</taxon>
        <taxon>Helotiales</taxon>
        <taxon>Hyaloscyphaceae</taxon>
        <taxon>Hyaloscypha</taxon>
        <taxon>Hyaloscypha bicolor</taxon>
    </lineage>
</organism>
<accession>A0A2J6TNK3</accession>
<gene>
    <name evidence="2" type="ORF">K444DRAFT_660375</name>
</gene>
<feature type="region of interest" description="Disordered" evidence="1">
    <location>
        <begin position="1"/>
        <end position="29"/>
    </location>
</feature>
<feature type="compositionally biased region" description="Pro residues" evidence="1">
    <location>
        <begin position="8"/>
        <end position="24"/>
    </location>
</feature>
<keyword evidence="3" id="KW-1185">Reference proteome</keyword>
<sequence length="140" mass="15309">MAYNPSSEPAPQPDPQPAPQPSPLPCGNAQCHVNRDNLHKIFPDLQVRPRPGPNPAVKDDHDTWSQEYDQWGALKCPCGRGYFCREHGSWISGEEVGSGIAAASDEQKQGSCPAYHYGDYIGVTSYIGERDAFVVQPDLA</sequence>
<protein>
    <submittedName>
        <fullName evidence="2">Uncharacterized protein</fullName>
    </submittedName>
</protein>
<evidence type="ECO:0000313" key="3">
    <source>
        <dbReference type="Proteomes" id="UP000235371"/>
    </source>
</evidence>
<dbReference type="GeneID" id="36594531"/>
<dbReference type="EMBL" id="KZ613749">
    <property type="protein sequence ID" value="PMD64601.1"/>
    <property type="molecule type" value="Genomic_DNA"/>
</dbReference>
<proteinExistence type="predicted"/>
<reference evidence="2 3" key="1">
    <citation type="submission" date="2016-04" db="EMBL/GenBank/DDBJ databases">
        <title>A degradative enzymes factory behind the ericoid mycorrhizal symbiosis.</title>
        <authorList>
            <consortium name="DOE Joint Genome Institute"/>
            <person name="Martino E."/>
            <person name="Morin E."/>
            <person name="Grelet G."/>
            <person name="Kuo A."/>
            <person name="Kohler A."/>
            <person name="Daghino S."/>
            <person name="Barry K."/>
            <person name="Choi C."/>
            <person name="Cichocki N."/>
            <person name="Clum A."/>
            <person name="Copeland A."/>
            <person name="Hainaut M."/>
            <person name="Haridas S."/>
            <person name="Labutti K."/>
            <person name="Lindquist E."/>
            <person name="Lipzen A."/>
            <person name="Khouja H.-R."/>
            <person name="Murat C."/>
            <person name="Ohm R."/>
            <person name="Olson A."/>
            <person name="Spatafora J."/>
            <person name="Veneault-Fourrey C."/>
            <person name="Henrissat B."/>
            <person name="Grigoriev I."/>
            <person name="Martin F."/>
            <person name="Perotto S."/>
        </authorList>
    </citation>
    <scope>NUCLEOTIDE SEQUENCE [LARGE SCALE GENOMIC DNA]</scope>
    <source>
        <strain evidence="2 3">E</strain>
    </source>
</reference>
<name>A0A2J6TNK3_9HELO</name>
<dbReference type="OrthoDB" id="5399597at2759"/>
<dbReference type="InParanoid" id="A0A2J6TNK3"/>
<evidence type="ECO:0000256" key="1">
    <source>
        <dbReference type="SAM" id="MobiDB-lite"/>
    </source>
</evidence>
<evidence type="ECO:0000313" key="2">
    <source>
        <dbReference type="EMBL" id="PMD64601.1"/>
    </source>
</evidence>
<dbReference type="RefSeq" id="XP_024741505.1">
    <property type="nucleotide sequence ID" value="XM_024886454.1"/>
</dbReference>
<dbReference type="Proteomes" id="UP000235371">
    <property type="component" value="Unassembled WGS sequence"/>
</dbReference>
<dbReference type="AlphaFoldDB" id="A0A2J6TNK3"/>